<gene>
    <name evidence="2" type="ORF">BpHYR1_050077</name>
</gene>
<sequence length="418" mass="48904">MERVSRDTRPFFTSYSDEDLNKTKSFKKIALWKTKQNEHKESLDNLFKTIDELKEISGEKQSSDNAKWLNIIGDIYLRMSECDKAFEYFNKSLQMTKTLNSDKSLELAAIYLSLGNYYSVIGDAQRSYDFGKMAYQIRKDMLGENSPLTADSVNNLAICLMNLEDSKNAEEFFLKYCEIWQKLSEDKPNKELADSWYNLGVFYEKSGNPHKSLEFFDKAYKTRNVLYVNSNHRDLVDSLSSLHHIYNQLDNRVKADEYAKLALRMNEKMEVEKNLKEADLLYSLGLAYQNCGDKNKALALLSQSYSIRKKIFPENHSLIKNLVDNMNKTNNSSDSNYSSWNYIQVFKWIEVNKINLKIVEIYLTKKIDGQFLKEFISRIRHKREIVASEIKDSSDEISSNDIEHFFRCLDTLDKNKNF</sequence>
<dbReference type="Pfam" id="PF13181">
    <property type="entry name" value="TPR_8"/>
    <property type="match status" value="2"/>
</dbReference>
<reference evidence="2 3" key="1">
    <citation type="journal article" date="2018" name="Sci. Rep.">
        <title>Genomic signatures of local adaptation to the degree of environmental predictability in rotifers.</title>
        <authorList>
            <person name="Franch-Gras L."/>
            <person name="Hahn C."/>
            <person name="Garcia-Roger E.M."/>
            <person name="Carmona M.J."/>
            <person name="Serra M."/>
            <person name="Gomez A."/>
        </authorList>
    </citation>
    <scope>NUCLEOTIDE SEQUENCE [LARGE SCALE GENOMIC DNA]</scope>
    <source>
        <strain evidence="2">HYR1</strain>
    </source>
</reference>
<evidence type="ECO:0000313" key="2">
    <source>
        <dbReference type="EMBL" id="RMZ99111.1"/>
    </source>
</evidence>
<dbReference type="STRING" id="10195.A0A3M7PJ34"/>
<dbReference type="EMBL" id="REGN01010405">
    <property type="protein sequence ID" value="RMZ99111.1"/>
    <property type="molecule type" value="Genomic_DNA"/>
</dbReference>
<dbReference type="InterPro" id="IPR011990">
    <property type="entry name" value="TPR-like_helical_dom_sf"/>
</dbReference>
<comment type="caution">
    <text evidence="2">The sequence shown here is derived from an EMBL/GenBank/DDBJ whole genome shotgun (WGS) entry which is preliminary data.</text>
</comment>
<name>A0A3M7PJ34_BRAPC</name>
<dbReference type="PROSITE" id="PS50005">
    <property type="entry name" value="TPR"/>
    <property type="match status" value="2"/>
</dbReference>
<dbReference type="SMART" id="SM00028">
    <property type="entry name" value="TPR"/>
    <property type="match status" value="6"/>
</dbReference>
<dbReference type="InterPro" id="IPR019734">
    <property type="entry name" value="TPR_rpt"/>
</dbReference>
<dbReference type="Pfam" id="PF13424">
    <property type="entry name" value="TPR_12"/>
    <property type="match status" value="1"/>
</dbReference>
<keyword evidence="1" id="KW-0802">TPR repeat</keyword>
<dbReference type="AlphaFoldDB" id="A0A3M7PJ34"/>
<dbReference type="Pfam" id="PF13374">
    <property type="entry name" value="TPR_10"/>
    <property type="match status" value="1"/>
</dbReference>
<dbReference type="Gene3D" id="1.25.40.10">
    <property type="entry name" value="Tetratricopeptide repeat domain"/>
    <property type="match status" value="2"/>
</dbReference>
<dbReference type="OrthoDB" id="626167at2759"/>
<dbReference type="PANTHER" id="PTHR19959">
    <property type="entry name" value="KINESIN LIGHT CHAIN"/>
    <property type="match status" value="1"/>
</dbReference>
<keyword evidence="3" id="KW-1185">Reference proteome</keyword>
<accession>A0A3M7PJ34</accession>
<organism evidence="2 3">
    <name type="scientific">Brachionus plicatilis</name>
    <name type="common">Marine rotifer</name>
    <name type="synonym">Brachionus muelleri</name>
    <dbReference type="NCBI Taxonomy" id="10195"/>
    <lineage>
        <taxon>Eukaryota</taxon>
        <taxon>Metazoa</taxon>
        <taxon>Spiralia</taxon>
        <taxon>Gnathifera</taxon>
        <taxon>Rotifera</taxon>
        <taxon>Eurotatoria</taxon>
        <taxon>Monogononta</taxon>
        <taxon>Pseudotrocha</taxon>
        <taxon>Ploima</taxon>
        <taxon>Brachionidae</taxon>
        <taxon>Brachionus</taxon>
    </lineage>
</organism>
<proteinExistence type="predicted"/>
<evidence type="ECO:0000256" key="1">
    <source>
        <dbReference type="PROSITE-ProRule" id="PRU00339"/>
    </source>
</evidence>
<feature type="repeat" description="TPR" evidence="1">
    <location>
        <begin position="66"/>
        <end position="99"/>
    </location>
</feature>
<dbReference type="Proteomes" id="UP000276133">
    <property type="component" value="Unassembled WGS sequence"/>
</dbReference>
<feature type="repeat" description="TPR" evidence="1">
    <location>
        <begin position="193"/>
        <end position="226"/>
    </location>
</feature>
<protein>
    <submittedName>
        <fullName evidence="2">Tetratricopeptide repeat</fullName>
    </submittedName>
</protein>
<dbReference type="PANTHER" id="PTHR19959:SF119">
    <property type="entry name" value="FUNGAL LIPASE-LIKE DOMAIN-CONTAINING PROTEIN"/>
    <property type="match status" value="1"/>
</dbReference>
<dbReference type="SUPFAM" id="SSF81901">
    <property type="entry name" value="HCP-like"/>
    <property type="match status" value="1"/>
</dbReference>
<evidence type="ECO:0000313" key="3">
    <source>
        <dbReference type="Proteomes" id="UP000276133"/>
    </source>
</evidence>